<name>A0A222G9Z4_9GAMM</name>
<gene>
    <name evidence="2" type="ORF">B5D82_13130</name>
</gene>
<sequence>MVETLVFLRLKLLIKASKKVILSASVINSPQLLRFSGVAPAAELAEHNIDLVYDLARAVKTCKTIMMLFYITYVSWRLINHNTFDVSP</sequence>
<dbReference type="GO" id="GO:0050660">
    <property type="term" value="F:flavin adenine dinucleotide binding"/>
    <property type="evidence" value="ECO:0007669"/>
    <property type="project" value="InterPro"/>
</dbReference>
<reference evidence="2 3" key="1">
    <citation type="submission" date="2017-08" db="EMBL/GenBank/DDBJ databases">
        <title>Complete genome of Colwellia sp. NB097-1, a psychrophile bacterium ioslated from Bering Sea.</title>
        <authorList>
            <person name="Chen X."/>
        </authorList>
    </citation>
    <scope>NUCLEOTIDE SEQUENCE [LARGE SCALE GENOMIC DNA]</scope>
    <source>
        <strain evidence="2 3">NB097-1</strain>
    </source>
</reference>
<dbReference type="KEGG" id="cber:B5D82_13130"/>
<dbReference type="Gene3D" id="3.50.50.60">
    <property type="entry name" value="FAD/NAD(P)-binding domain"/>
    <property type="match status" value="1"/>
</dbReference>
<proteinExistence type="inferred from homology"/>
<evidence type="ECO:0000256" key="1">
    <source>
        <dbReference type="ARBA" id="ARBA00010790"/>
    </source>
</evidence>
<accession>A0A222G9Z4</accession>
<dbReference type="GO" id="GO:0016491">
    <property type="term" value="F:oxidoreductase activity"/>
    <property type="evidence" value="ECO:0007669"/>
    <property type="project" value="TreeGrafter"/>
</dbReference>
<dbReference type="InterPro" id="IPR012132">
    <property type="entry name" value="GMC_OxRdtase"/>
</dbReference>
<keyword evidence="3" id="KW-1185">Reference proteome</keyword>
<dbReference type="Proteomes" id="UP000202259">
    <property type="component" value="Chromosome"/>
</dbReference>
<evidence type="ECO:0000313" key="3">
    <source>
        <dbReference type="Proteomes" id="UP000202259"/>
    </source>
</evidence>
<comment type="similarity">
    <text evidence="1">Belongs to the GMC oxidoreductase family.</text>
</comment>
<dbReference type="AlphaFoldDB" id="A0A222G9Z4"/>
<dbReference type="InterPro" id="IPR036188">
    <property type="entry name" value="FAD/NAD-bd_sf"/>
</dbReference>
<dbReference type="EMBL" id="CP020465">
    <property type="protein sequence ID" value="ASP48631.1"/>
    <property type="molecule type" value="Genomic_DNA"/>
</dbReference>
<dbReference type="SUPFAM" id="SSF51905">
    <property type="entry name" value="FAD/NAD(P)-binding domain"/>
    <property type="match status" value="1"/>
</dbReference>
<dbReference type="PANTHER" id="PTHR11552:SF147">
    <property type="entry name" value="CHOLINE DEHYDROGENASE, MITOCHONDRIAL"/>
    <property type="match status" value="1"/>
</dbReference>
<organism evidence="2 3">
    <name type="scientific">Cognaticolwellia beringensis</name>
    <dbReference type="NCBI Taxonomy" id="1967665"/>
    <lineage>
        <taxon>Bacteria</taxon>
        <taxon>Pseudomonadati</taxon>
        <taxon>Pseudomonadota</taxon>
        <taxon>Gammaproteobacteria</taxon>
        <taxon>Alteromonadales</taxon>
        <taxon>Colwelliaceae</taxon>
        <taxon>Cognaticolwellia</taxon>
    </lineage>
</organism>
<protein>
    <submittedName>
        <fullName evidence="2">Uncharacterized protein</fullName>
    </submittedName>
</protein>
<dbReference type="PANTHER" id="PTHR11552">
    <property type="entry name" value="GLUCOSE-METHANOL-CHOLINE GMC OXIDOREDUCTASE"/>
    <property type="match status" value="1"/>
</dbReference>
<evidence type="ECO:0000313" key="2">
    <source>
        <dbReference type="EMBL" id="ASP48631.1"/>
    </source>
</evidence>